<feature type="non-terminal residue" evidence="2">
    <location>
        <position position="167"/>
    </location>
</feature>
<comment type="caution">
    <text evidence="2">The sequence shown here is derived from an EMBL/GenBank/DDBJ whole genome shotgun (WGS) entry which is preliminary data.</text>
</comment>
<dbReference type="EMBL" id="NMUH01000898">
    <property type="protein sequence ID" value="MQL86419.1"/>
    <property type="molecule type" value="Genomic_DNA"/>
</dbReference>
<accession>A0A843V407</accession>
<keyword evidence="3" id="KW-1185">Reference proteome</keyword>
<reference evidence="2" key="1">
    <citation type="submission" date="2017-07" db="EMBL/GenBank/DDBJ databases">
        <title>Taro Niue Genome Assembly and Annotation.</title>
        <authorList>
            <person name="Atibalentja N."/>
            <person name="Keating K."/>
            <person name="Fields C.J."/>
        </authorList>
    </citation>
    <scope>NUCLEOTIDE SEQUENCE</scope>
    <source>
        <strain evidence="2">Niue_2</strain>
        <tissue evidence="2">Leaf</tissue>
    </source>
</reference>
<organism evidence="2 3">
    <name type="scientific">Colocasia esculenta</name>
    <name type="common">Wild taro</name>
    <name type="synonym">Arum esculentum</name>
    <dbReference type="NCBI Taxonomy" id="4460"/>
    <lineage>
        <taxon>Eukaryota</taxon>
        <taxon>Viridiplantae</taxon>
        <taxon>Streptophyta</taxon>
        <taxon>Embryophyta</taxon>
        <taxon>Tracheophyta</taxon>
        <taxon>Spermatophyta</taxon>
        <taxon>Magnoliopsida</taxon>
        <taxon>Liliopsida</taxon>
        <taxon>Araceae</taxon>
        <taxon>Aroideae</taxon>
        <taxon>Colocasieae</taxon>
        <taxon>Colocasia</taxon>
    </lineage>
</organism>
<protein>
    <submittedName>
        <fullName evidence="2">Uncharacterized protein</fullName>
    </submittedName>
</protein>
<dbReference type="AlphaFoldDB" id="A0A843V407"/>
<evidence type="ECO:0000313" key="3">
    <source>
        <dbReference type="Proteomes" id="UP000652761"/>
    </source>
</evidence>
<evidence type="ECO:0000256" key="1">
    <source>
        <dbReference type="SAM" id="MobiDB-lite"/>
    </source>
</evidence>
<evidence type="ECO:0000313" key="2">
    <source>
        <dbReference type="EMBL" id="MQL86419.1"/>
    </source>
</evidence>
<sequence>AESGRLGESDPADPDSGRVGSVESADSNGVWPTLETLSLHHALEQLPLPLLGPLDSCLKVGEKEARWGGGRTHLKKLVKPWKWACPPWKQVPALTSCQKHRDVGYPGCPFLRRAYPLPCSSTPNIDLSTGGPSLQGLRIRGMCKPVGISLFSDVVDPSVVVLAKDGV</sequence>
<name>A0A843V407_COLES</name>
<dbReference type="Proteomes" id="UP000652761">
    <property type="component" value="Unassembled WGS sequence"/>
</dbReference>
<feature type="non-terminal residue" evidence="2">
    <location>
        <position position="1"/>
    </location>
</feature>
<gene>
    <name evidence="2" type="ORF">Taro_018950</name>
</gene>
<feature type="region of interest" description="Disordered" evidence="1">
    <location>
        <begin position="1"/>
        <end position="27"/>
    </location>
</feature>
<proteinExistence type="predicted"/>